<gene>
    <name evidence="1" type="ORF">SDC9_137469</name>
</gene>
<sequence>MSAPGRHFHIPHPVYGGLVRLDIQNRRALFGIDVSDFEPVIFPVGRNQGAGRNRYGIGPDGRSTGQHPHFLRAFFVWFVHDEIISGFLAVIQMKPPDNLDMAVFPEPQSRFKKPFLQFNKIPALFDSDPTYGIECDRHTNSSVRFIV</sequence>
<dbReference type="EMBL" id="VSSQ01037616">
    <property type="protein sequence ID" value="MPM90348.1"/>
    <property type="molecule type" value="Genomic_DNA"/>
</dbReference>
<name>A0A645DMM4_9ZZZZ</name>
<dbReference type="AlphaFoldDB" id="A0A645DMM4"/>
<proteinExistence type="predicted"/>
<protein>
    <submittedName>
        <fullName evidence="1">Uncharacterized protein</fullName>
    </submittedName>
</protein>
<evidence type="ECO:0000313" key="1">
    <source>
        <dbReference type="EMBL" id="MPM90348.1"/>
    </source>
</evidence>
<accession>A0A645DMM4</accession>
<comment type="caution">
    <text evidence="1">The sequence shown here is derived from an EMBL/GenBank/DDBJ whole genome shotgun (WGS) entry which is preliminary data.</text>
</comment>
<reference evidence="1" key="1">
    <citation type="submission" date="2019-08" db="EMBL/GenBank/DDBJ databases">
        <authorList>
            <person name="Kucharzyk K."/>
            <person name="Murdoch R.W."/>
            <person name="Higgins S."/>
            <person name="Loffler F."/>
        </authorList>
    </citation>
    <scope>NUCLEOTIDE SEQUENCE</scope>
</reference>
<organism evidence="1">
    <name type="scientific">bioreactor metagenome</name>
    <dbReference type="NCBI Taxonomy" id="1076179"/>
    <lineage>
        <taxon>unclassified sequences</taxon>
        <taxon>metagenomes</taxon>
        <taxon>ecological metagenomes</taxon>
    </lineage>
</organism>